<proteinExistence type="predicted"/>
<dbReference type="PIRSF" id="PIRSF002070">
    <property type="entry name" value="SSB"/>
    <property type="match status" value="1"/>
</dbReference>
<evidence type="ECO:0000313" key="5">
    <source>
        <dbReference type="EMBL" id="KAA5404051.1"/>
    </source>
</evidence>
<dbReference type="Proteomes" id="UP000441162">
    <property type="component" value="Unassembled WGS sequence"/>
</dbReference>
<dbReference type="InterPro" id="IPR000424">
    <property type="entry name" value="Primosome_PriB/ssb"/>
</dbReference>
<accession>A0A4V1YWL4</accession>
<comment type="caution">
    <text evidence="4">The sequence shown here is derived from an EMBL/GenBank/DDBJ whole genome shotgun (WGS) entry which is preliminary data.</text>
</comment>
<feature type="region of interest" description="Disordered" evidence="3">
    <location>
        <begin position="101"/>
        <end position="137"/>
    </location>
</feature>
<dbReference type="Pfam" id="PF00436">
    <property type="entry name" value="SSB"/>
    <property type="match status" value="1"/>
</dbReference>
<dbReference type="SUPFAM" id="SSF50249">
    <property type="entry name" value="Nucleic acid-binding proteins"/>
    <property type="match status" value="1"/>
</dbReference>
<name>A0A4V1YWL4_9BACT</name>
<dbReference type="EMBL" id="VVZA01000011">
    <property type="protein sequence ID" value="KAA5404051.1"/>
    <property type="molecule type" value="Genomic_DNA"/>
</dbReference>
<sequence length="137" mass="14849">MLHVHTIGRIGKDCQVIAGAHGSFMAMNIAVDDYAKGQNVTTWVKVRSNKENHIRLAEYLTKGRLVLVEGTLSSSLWTDKNGESQIQLSITAESIAFINTGKKDSSASSPDNMAATTDSTPVPLADMPQDDKDDLPF</sequence>
<dbReference type="GO" id="GO:0003697">
    <property type="term" value="F:single-stranded DNA binding"/>
    <property type="evidence" value="ECO:0007669"/>
    <property type="project" value="InterPro"/>
</dbReference>
<dbReference type="RefSeq" id="WP_130054128.1">
    <property type="nucleotide sequence ID" value="NZ_JADNBX010000001.1"/>
</dbReference>
<dbReference type="Proteomes" id="UP000481616">
    <property type="component" value="Unassembled WGS sequence"/>
</dbReference>
<evidence type="ECO:0000313" key="4">
    <source>
        <dbReference type="EMBL" id="KAA5396690.1"/>
    </source>
</evidence>
<protein>
    <recommendedName>
        <fullName evidence="2">Single-stranded DNA-binding protein</fullName>
    </recommendedName>
</protein>
<evidence type="ECO:0000313" key="7">
    <source>
        <dbReference type="Proteomes" id="UP000481616"/>
    </source>
</evidence>
<evidence type="ECO:0000313" key="6">
    <source>
        <dbReference type="Proteomes" id="UP000441162"/>
    </source>
</evidence>
<dbReference type="InterPro" id="IPR011344">
    <property type="entry name" value="ssDNA-bd"/>
</dbReference>
<evidence type="ECO:0000256" key="3">
    <source>
        <dbReference type="SAM" id="MobiDB-lite"/>
    </source>
</evidence>
<dbReference type="CDD" id="cd04496">
    <property type="entry name" value="SSB_OBF"/>
    <property type="match status" value="1"/>
</dbReference>
<evidence type="ECO:0000256" key="2">
    <source>
        <dbReference type="PIRNR" id="PIRNR002070"/>
    </source>
</evidence>
<keyword evidence="1 2" id="KW-0238">DNA-binding</keyword>
<dbReference type="GO" id="GO:0006260">
    <property type="term" value="P:DNA replication"/>
    <property type="evidence" value="ECO:0007669"/>
    <property type="project" value="InterPro"/>
</dbReference>
<dbReference type="AlphaFoldDB" id="A0A4V1YWL4"/>
<organism evidence="4 7">
    <name type="scientific">Phocaeicola dorei</name>
    <dbReference type="NCBI Taxonomy" id="357276"/>
    <lineage>
        <taxon>Bacteria</taxon>
        <taxon>Pseudomonadati</taxon>
        <taxon>Bacteroidota</taxon>
        <taxon>Bacteroidia</taxon>
        <taxon>Bacteroidales</taxon>
        <taxon>Bacteroidaceae</taxon>
        <taxon>Phocaeicola</taxon>
    </lineage>
</organism>
<feature type="compositionally biased region" description="Polar residues" evidence="3">
    <location>
        <begin position="106"/>
        <end position="120"/>
    </location>
</feature>
<dbReference type="Gene3D" id="2.40.50.140">
    <property type="entry name" value="Nucleic acid-binding proteins"/>
    <property type="match status" value="1"/>
</dbReference>
<dbReference type="EMBL" id="VVYY01000012">
    <property type="protein sequence ID" value="KAA5396690.1"/>
    <property type="molecule type" value="Genomic_DNA"/>
</dbReference>
<dbReference type="PROSITE" id="PS50935">
    <property type="entry name" value="SSB"/>
    <property type="match status" value="1"/>
</dbReference>
<dbReference type="InterPro" id="IPR012340">
    <property type="entry name" value="NA-bd_OB-fold"/>
</dbReference>
<gene>
    <name evidence="5" type="ORF">F2Y51_13395</name>
    <name evidence="4" type="ORF">F2Y58_14330</name>
</gene>
<evidence type="ECO:0000256" key="1">
    <source>
        <dbReference type="ARBA" id="ARBA00023125"/>
    </source>
</evidence>
<reference evidence="6 7" key="1">
    <citation type="journal article" date="2019" name="Nat. Med.">
        <title>A library of human gut bacterial isolates paired with longitudinal multiomics data enables mechanistic microbiome research.</title>
        <authorList>
            <person name="Poyet M."/>
            <person name="Groussin M."/>
            <person name="Gibbons S.M."/>
            <person name="Avila-Pacheco J."/>
            <person name="Jiang X."/>
            <person name="Kearney S.M."/>
            <person name="Perrotta A.R."/>
            <person name="Berdy B."/>
            <person name="Zhao S."/>
            <person name="Lieberman T.D."/>
            <person name="Swanson P.K."/>
            <person name="Smith M."/>
            <person name="Roesemann S."/>
            <person name="Alexander J.E."/>
            <person name="Rich S.A."/>
            <person name="Livny J."/>
            <person name="Vlamakis H."/>
            <person name="Clish C."/>
            <person name="Bullock K."/>
            <person name="Deik A."/>
            <person name="Scott J."/>
            <person name="Pierce K.A."/>
            <person name="Xavier R.J."/>
            <person name="Alm E.J."/>
        </authorList>
    </citation>
    <scope>NUCLEOTIDE SEQUENCE [LARGE SCALE GENOMIC DNA]</scope>
    <source>
        <strain evidence="4 7">BIOML-A1</strain>
        <strain evidence="5 6">BIOML-A4</strain>
    </source>
</reference>